<evidence type="ECO:0008006" key="5">
    <source>
        <dbReference type="Google" id="ProtNLM"/>
    </source>
</evidence>
<dbReference type="GeneID" id="32584457"/>
<dbReference type="SUPFAM" id="SSF53850">
    <property type="entry name" value="Periplasmic binding protein-like II"/>
    <property type="match status" value="1"/>
</dbReference>
<dbReference type="CDD" id="cd07012">
    <property type="entry name" value="PBP2_Bug_TTT"/>
    <property type="match status" value="1"/>
</dbReference>
<protein>
    <recommendedName>
        <fullName evidence="5">ABC transporter substrate-binding protein</fullName>
    </recommendedName>
</protein>
<accession>A0A176ZFR0</accession>
<dbReference type="EMBL" id="LSEF01000025">
    <property type="protein sequence ID" value="OAF19389.1"/>
    <property type="molecule type" value="Genomic_DNA"/>
</dbReference>
<gene>
    <name evidence="3" type="ORF">AXW67_37055</name>
</gene>
<dbReference type="PIRSF" id="PIRSF017082">
    <property type="entry name" value="YflP"/>
    <property type="match status" value="1"/>
</dbReference>
<dbReference type="RefSeq" id="WP_063676908.1">
    <property type="nucleotide sequence ID" value="NZ_LSEF01000025.1"/>
</dbReference>
<proteinExistence type="inferred from homology"/>
<evidence type="ECO:0000256" key="1">
    <source>
        <dbReference type="ARBA" id="ARBA00006987"/>
    </source>
</evidence>
<dbReference type="PANTHER" id="PTHR42928">
    <property type="entry name" value="TRICARBOXYLATE-BINDING PROTEIN"/>
    <property type="match status" value="1"/>
</dbReference>
<evidence type="ECO:0000313" key="4">
    <source>
        <dbReference type="Proteomes" id="UP000077173"/>
    </source>
</evidence>
<dbReference type="InterPro" id="IPR042100">
    <property type="entry name" value="Bug_dom1"/>
</dbReference>
<feature type="chain" id="PRO_5008055884" description="ABC transporter substrate-binding protein" evidence="2">
    <location>
        <begin position="29"/>
        <end position="331"/>
    </location>
</feature>
<dbReference type="Pfam" id="PF03401">
    <property type="entry name" value="TctC"/>
    <property type="match status" value="1"/>
</dbReference>
<feature type="signal peptide" evidence="2">
    <location>
        <begin position="1"/>
        <end position="28"/>
    </location>
</feature>
<keyword evidence="4" id="KW-1185">Reference proteome</keyword>
<reference evidence="3 4" key="1">
    <citation type="submission" date="2016-02" db="EMBL/GenBank/DDBJ databases">
        <title>Draft genome sequence of the strain BR 10247T Bradyrhizobium neotropicale isolated from nodules of Centrolobium paraense.</title>
        <authorList>
            <person name="Simoes-Araujo J.L."/>
            <person name="Barauna A.C."/>
            <person name="Silva K."/>
            <person name="Zilli J.E."/>
        </authorList>
    </citation>
    <scope>NUCLEOTIDE SEQUENCE [LARGE SCALE GENOMIC DNA]</scope>
    <source>
        <strain evidence="3 4">BR 10247</strain>
    </source>
</reference>
<dbReference type="AlphaFoldDB" id="A0A176ZFR0"/>
<comment type="similarity">
    <text evidence="1">Belongs to the UPF0065 (bug) family.</text>
</comment>
<dbReference type="Proteomes" id="UP000077173">
    <property type="component" value="Unassembled WGS sequence"/>
</dbReference>
<dbReference type="Gene3D" id="3.40.190.10">
    <property type="entry name" value="Periplasmic binding protein-like II"/>
    <property type="match status" value="1"/>
</dbReference>
<evidence type="ECO:0000256" key="2">
    <source>
        <dbReference type="SAM" id="SignalP"/>
    </source>
</evidence>
<dbReference type="PANTHER" id="PTHR42928:SF5">
    <property type="entry name" value="BLR1237 PROTEIN"/>
    <property type="match status" value="1"/>
</dbReference>
<name>A0A176ZFR0_9BRAD</name>
<comment type="caution">
    <text evidence="3">The sequence shown here is derived from an EMBL/GenBank/DDBJ whole genome shotgun (WGS) entry which is preliminary data.</text>
</comment>
<dbReference type="Gene3D" id="3.40.190.150">
    <property type="entry name" value="Bordetella uptake gene, domain 1"/>
    <property type="match status" value="1"/>
</dbReference>
<dbReference type="PROSITE" id="PS51318">
    <property type="entry name" value="TAT"/>
    <property type="match status" value="1"/>
</dbReference>
<evidence type="ECO:0000313" key="3">
    <source>
        <dbReference type="EMBL" id="OAF19389.1"/>
    </source>
</evidence>
<organism evidence="3 4">
    <name type="scientific">Bradyrhizobium neotropicale</name>
    <dbReference type="NCBI Taxonomy" id="1497615"/>
    <lineage>
        <taxon>Bacteria</taxon>
        <taxon>Pseudomonadati</taxon>
        <taxon>Pseudomonadota</taxon>
        <taxon>Alphaproteobacteria</taxon>
        <taxon>Hyphomicrobiales</taxon>
        <taxon>Nitrobacteraceae</taxon>
        <taxon>Bradyrhizobium</taxon>
    </lineage>
</organism>
<sequence>MNLLSRRELLVTATRLAALVAWSGGAGADDYPSRPIRLVIPYAAGASGDQIGRPWAERIASLLGPIYVENVGGAGGSVGSAMVAQSAPDGYSLLLGNGSTQVMIPLSSVRPAYDPVRDFRAVYRLITSTLAFVVHPSLPVRDLQELAAYARANPGKLSYGTPGVGTGNHLVGEMFRRRSSVPLDLVHVPYRGMAPATNDLVSGQIPAMIAVVSGHLVQLHRAGKLRMLAVTSQKRLGGAPDIPTVIEAGMPDLGYAGWFGLFAPKATPDAIVYRISAATRAAMADPALQETYRSQGMEPDADSSPEKFQQLVEDELAHLAPVVKAIGLTRD</sequence>
<dbReference type="InterPro" id="IPR006311">
    <property type="entry name" value="TAT_signal"/>
</dbReference>
<dbReference type="InterPro" id="IPR005064">
    <property type="entry name" value="BUG"/>
</dbReference>
<keyword evidence="2" id="KW-0732">Signal</keyword>